<dbReference type="Proteomes" id="UP001172673">
    <property type="component" value="Unassembled WGS sequence"/>
</dbReference>
<evidence type="ECO:0000259" key="2">
    <source>
        <dbReference type="Pfam" id="PF06985"/>
    </source>
</evidence>
<gene>
    <name evidence="3" type="ORF">H2200_011808</name>
</gene>
<evidence type="ECO:0000313" key="3">
    <source>
        <dbReference type="EMBL" id="KAJ9603622.1"/>
    </source>
</evidence>
<evidence type="ECO:0000313" key="4">
    <source>
        <dbReference type="Proteomes" id="UP001172673"/>
    </source>
</evidence>
<comment type="caution">
    <text evidence="3">The sequence shown here is derived from an EMBL/GenBank/DDBJ whole genome shotgun (WGS) entry which is preliminary data.</text>
</comment>
<keyword evidence="4" id="KW-1185">Reference proteome</keyword>
<protein>
    <recommendedName>
        <fullName evidence="2">Heterokaryon incompatibility domain-containing protein</fullName>
    </recommendedName>
</protein>
<dbReference type="PANTHER" id="PTHR39596">
    <property type="match status" value="1"/>
</dbReference>
<dbReference type="AlphaFoldDB" id="A0AA39CCX4"/>
<dbReference type="Pfam" id="PF06985">
    <property type="entry name" value="HET"/>
    <property type="match status" value="1"/>
</dbReference>
<proteinExistence type="predicted"/>
<evidence type="ECO:0000256" key="1">
    <source>
        <dbReference type="SAM" id="Phobius"/>
    </source>
</evidence>
<dbReference type="EMBL" id="JAPDRK010000021">
    <property type="protein sequence ID" value="KAJ9603622.1"/>
    <property type="molecule type" value="Genomic_DNA"/>
</dbReference>
<accession>A0AA39CCX4</accession>
<dbReference type="InterPro" id="IPR010730">
    <property type="entry name" value="HET"/>
</dbReference>
<keyword evidence="1" id="KW-1133">Transmembrane helix</keyword>
<name>A0AA39CCX4_9EURO</name>
<keyword evidence="1" id="KW-0812">Transmembrane</keyword>
<sequence length="944" mass="108150">MYCFPYPQGTKIEPLKVPYIASCKYSLKGPYNFEQFYEYAVHLALFESVTALLGTGRPSKSTGDPLVSGLQAWLFFGLASEALGRDIAHREFVEDDRDGVSTGSIDLRIPSWFWFELKARWDKLRDTLSPAAYERKKKHLKKCSDLALIVLCHSDLKQEVHHRQDIGLVLLSVHMLLYLIAHQLGYETCLRTAPQSRPTQILLQRMTGNGWCRKRLNFIDVVDVFYPSLYFMSSLQPPRSQNEDHRMCTAADCRVSGDLRSPNHRTNHCRCRDVHVPLKRVNEIVADGGIPLIRVSHQPSGDMRLEVIPYTRTCLFTAVSHVWSDRQLGSTKNALPRCQLEHLDSVVGKLPRTVEHFRLRDWISMRSSSGGDIEPPSHTYQLFWLDTFCIPQDEQHADLKRKAIQSMNLIYATAAHTLVFDKGLQLFDAGKQPSSLCHGGRSTFYAPTNEKMLDTLAQICASKWMSRAWTLQEGVLSGHLVFPFDGSMAYLRLLRLQLSSRSSTSSAKNPVEPFRDDLSHQFHKFLKSSLHVDEHRDYARDQTDRAARFVKAHSFLQSRSTTQPEDIPLILVNMSGMNGNLVSQAKGTDERMKLLFYGLGILPAELLFSDCARTGRSSEVDSWIPQEVALEKFRGDCTLHLGPEGFAFQHKGDAQAMKFYLLSSLSARRDQFHFCASDRSNKTKTKYLVQALTTSSTQSPTGSDMSWCMLINDNAWDIRGARFVISRIDGNKIFLHFDCPLRLSQVEDASAIGVTDQLPTCIGHSACSEQQFIIQKSETPQTLGSSRPQNPEQYSDRLIVVHQVLWWGLTYSQRYFSNGLLDKLCSNSTLFMILWFLVVSWQHHLVEQGLHAFVHRAWMKTYDPGWNQGQWKWFWQLSNYKPPIPFKTMMMYYCKIAFSISFMMDMWPMVAMITLYWIPLYPRDDLVGMYVLSVLFKGFYLLIR</sequence>
<organism evidence="3 4">
    <name type="scientific">Cladophialophora chaetospira</name>
    <dbReference type="NCBI Taxonomy" id="386627"/>
    <lineage>
        <taxon>Eukaryota</taxon>
        <taxon>Fungi</taxon>
        <taxon>Dikarya</taxon>
        <taxon>Ascomycota</taxon>
        <taxon>Pezizomycotina</taxon>
        <taxon>Eurotiomycetes</taxon>
        <taxon>Chaetothyriomycetidae</taxon>
        <taxon>Chaetothyriales</taxon>
        <taxon>Herpotrichiellaceae</taxon>
        <taxon>Cladophialophora</taxon>
    </lineage>
</organism>
<feature type="domain" description="Heterokaryon incompatibility" evidence="2">
    <location>
        <begin position="317"/>
        <end position="473"/>
    </location>
</feature>
<feature type="transmembrane region" description="Helical" evidence="1">
    <location>
        <begin position="926"/>
        <end position="943"/>
    </location>
</feature>
<keyword evidence="1" id="KW-0472">Membrane</keyword>
<dbReference type="PANTHER" id="PTHR39596:SF2">
    <property type="entry name" value="HET DOMAIN PROTEIN (AFU_ORTHOLOGUE AFUA_1G17550)-RELATED"/>
    <property type="match status" value="1"/>
</dbReference>
<feature type="transmembrane region" description="Helical" evidence="1">
    <location>
        <begin position="896"/>
        <end position="920"/>
    </location>
</feature>
<reference evidence="3" key="1">
    <citation type="submission" date="2022-10" db="EMBL/GenBank/DDBJ databases">
        <title>Culturing micro-colonial fungi from biological soil crusts in the Mojave desert and describing Neophaeococcomyces mojavensis, and introducing the new genera and species Taxawa tesnikishii.</title>
        <authorList>
            <person name="Kurbessoian T."/>
            <person name="Stajich J.E."/>
        </authorList>
    </citation>
    <scope>NUCLEOTIDE SEQUENCE</scope>
    <source>
        <strain evidence="3">TK_41</strain>
    </source>
</reference>